<evidence type="ECO:0000256" key="1">
    <source>
        <dbReference type="SAM" id="MobiDB-lite"/>
    </source>
</evidence>
<feature type="compositionally biased region" description="Polar residues" evidence="1">
    <location>
        <begin position="1"/>
        <end position="11"/>
    </location>
</feature>
<reference evidence="2" key="1">
    <citation type="submission" date="2023-08" db="EMBL/GenBank/DDBJ databases">
        <title>Pelteobagrus vachellii genome.</title>
        <authorList>
            <person name="Liu H."/>
        </authorList>
    </citation>
    <scope>NUCLEOTIDE SEQUENCE</scope>
    <source>
        <strain evidence="2">PRFRI_2022a</strain>
        <tissue evidence="2">Muscle</tissue>
    </source>
</reference>
<name>A0AA88NYK2_TACVA</name>
<feature type="region of interest" description="Disordered" evidence="1">
    <location>
        <begin position="1"/>
        <end position="41"/>
    </location>
</feature>
<dbReference type="Proteomes" id="UP001187315">
    <property type="component" value="Unassembled WGS sequence"/>
</dbReference>
<protein>
    <submittedName>
        <fullName evidence="2">Uncharacterized protein</fullName>
    </submittedName>
</protein>
<dbReference type="AlphaFoldDB" id="A0AA88NYK2"/>
<accession>A0AA88NYK2</accession>
<feature type="compositionally biased region" description="Basic and acidic residues" evidence="1">
    <location>
        <begin position="12"/>
        <end position="31"/>
    </location>
</feature>
<proteinExistence type="predicted"/>
<dbReference type="EMBL" id="JAVHJS010000002">
    <property type="protein sequence ID" value="KAK2866155.1"/>
    <property type="molecule type" value="Genomic_DNA"/>
</dbReference>
<organism evidence="2 3">
    <name type="scientific">Tachysurus vachellii</name>
    <name type="common">Darkbarbel catfish</name>
    <name type="synonym">Pelteobagrus vachellii</name>
    <dbReference type="NCBI Taxonomy" id="175792"/>
    <lineage>
        <taxon>Eukaryota</taxon>
        <taxon>Metazoa</taxon>
        <taxon>Chordata</taxon>
        <taxon>Craniata</taxon>
        <taxon>Vertebrata</taxon>
        <taxon>Euteleostomi</taxon>
        <taxon>Actinopterygii</taxon>
        <taxon>Neopterygii</taxon>
        <taxon>Teleostei</taxon>
        <taxon>Ostariophysi</taxon>
        <taxon>Siluriformes</taxon>
        <taxon>Bagridae</taxon>
        <taxon>Tachysurus</taxon>
    </lineage>
</organism>
<comment type="caution">
    <text evidence="2">The sequence shown here is derived from an EMBL/GenBank/DDBJ whole genome shotgun (WGS) entry which is preliminary data.</text>
</comment>
<feature type="region of interest" description="Disordered" evidence="1">
    <location>
        <begin position="87"/>
        <end position="110"/>
    </location>
</feature>
<gene>
    <name evidence="2" type="ORF">Q7C36_002211</name>
</gene>
<sequence length="171" mass="18835">MIPPTLENSQESLKKEKTTEGRDKVELRNTTDPDEPAGLMDSVTARHVALKCLQDSDPKTSAFPGELPYPCPPSGAKVTHLKDSMKRCSDSLPREGGPTPPKKGHLSTDSLHREINGRNRRRYSLILLHPISLLGHTSSPLPHCTDHPLHAKTVCVMLLLNVLIVHLSCCK</sequence>
<evidence type="ECO:0000313" key="3">
    <source>
        <dbReference type="Proteomes" id="UP001187315"/>
    </source>
</evidence>
<evidence type="ECO:0000313" key="2">
    <source>
        <dbReference type="EMBL" id="KAK2866155.1"/>
    </source>
</evidence>
<keyword evidence="3" id="KW-1185">Reference proteome</keyword>